<gene>
    <name evidence="2" type="ORF">GSONMT00059358001</name>
</gene>
<reference evidence="2" key="2">
    <citation type="submission" date="2014-03" db="EMBL/GenBank/DDBJ databases">
        <authorList>
            <person name="Genoscope - CEA"/>
        </authorList>
    </citation>
    <scope>NUCLEOTIDE SEQUENCE</scope>
</reference>
<accession>A0A060YDY7</accession>
<dbReference type="InterPro" id="IPR032397">
    <property type="entry name" value="RHD_dimer"/>
</dbReference>
<dbReference type="InterPro" id="IPR013783">
    <property type="entry name" value="Ig-like_fold"/>
</dbReference>
<evidence type="ECO:0000313" key="3">
    <source>
        <dbReference type="Proteomes" id="UP000193380"/>
    </source>
</evidence>
<evidence type="ECO:0000313" key="2">
    <source>
        <dbReference type="EMBL" id="CDQ87614.1"/>
    </source>
</evidence>
<dbReference type="Gene3D" id="2.60.40.10">
    <property type="entry name" value="Immunoglobulins"/>
    <property type="match status" value="1"/>
</dbReference>
<dbReference type="InterPro" id="IPR008366">
    <property type="entry name" value="NFAT"/>
</dbReference>
<dbReference type="PANTHER" id="PTHR12533">
    <property type="entry name" value="NFAT"/>
    <property type="match status" value="1"/>
</dbReference>
<dbReference type="GO" id="GO:0005667">
    <property type="term" value="C:transcription regulator complex"/>
    <property type="evidence" value="ECO:0007669"/>
    <property type="project" value="TreeGrafter"/>
</dbReference>
<dbReference type="GO" id="GO:0000978">
    <property type="term" value="F:RNA polymerase II cis-regulatory region sequence-specific DNA binding"/>
    <property type="evidence" value="ECO:0007669"/>
    <property type="project" value="TreeGrafter"/>
</dbReference>
<dbReference type="InterPro" id="IPR014756">
    <property type="entry name" value="Ig_E-set"/>
</dbReference>
<dbReference type="GO" id="GO:0033173">
    <property type="term" value="P:calcineurin-NFAT signaling cascade"/>
    <property type="evidence" value="ECO:0007669"/>
    <property type="project" value="TreeGrafter"/>
</dbReference>
<dbReference type="GO" id="GO:0007399">
    <property type="term" value="P:nervous system development"/>
    <property type="evidence" value="ECO:0007669"/>
    <property type="project" value="UniProtKB-ARBA"/>
</dbReference>
<dbReference type="EMBL" id="FR908036">
    <property type="protein sequence ID" value="CDQ87614.1"/>
    <property type="molecule type" value="Genomic_DNA"/>
</dbReference>
<sequence length="87" mass="9917">MESYNVFYSSVMSSLSLFVFLDGRPQWEVEAKIIREKSQGSSVVVEVPPYHSKTVTSAVQVQFYVCNGKRKRSQSQRFTYLSVLLSA</sequence>
<dbReference type="GO" id="GO:0000981">
    <property type="term" value="F:DNA-binding transcription factor activity, RNA polymerase II-specific"/>
    <property type="evidence" value="ECO:0007669"/>
    <property type="project" value="TreeGrafter"/>
</dbReference>
<reference evidence="2" key="1">
    <citation type="journal article" date="2014" name="Nat. Commun.">
        <title>The rainbow trout genome provides novel insights into evolution after whole-genome duplication in vertebrates.</title>
        <authorList>
            <person name="Berthelot C."/>
            <person name="Brunet F."/>
            <person name="Chalopin D."/>
            <person name="Juanchich A."/>
            <person name="Bernard M."/>
            <person name="Noel B."/>
            <person name="Bento P."/>
            <person name="Da Silva C."/>
            <person name="Labadie K."/>
            <person name="Alberti A."/>
            <person name="Aury J.M."/>
            <person name="Louis A."/>
            <person name="Dehais P."/>
            <person name="Bardou P."/>
            <person name="Montfort J."/>
            <person name="Klopp C."/>
            <person name="Cabau C."/>
            <person name="Gaspin C."/>
            <person name="Thorgaard G.H."/>
            <person name="Boussaha M."/>
            <person name="Quillet E."/>
            <person name="Guyomard R."/>
            <person name="Galiana D."/>
            <person name="Bobe J."/>
            <person name="Volff J.N."/>
            <person name="Genet C."/>
            <person name="Wincker P."/>
            <person name="Jaillon O."/>
            <person name="Roest Crollius H."/>
            <person name="Guiguen Y."/>
        </authorList>
    </citation>
    <scope>NUCLEOTIDE SEQUENCE [LARGE SCALE GENOMIC DNA]</scope>
</reference>
<dbReference type="Proteomes" id="UP000193380">
    <property type="component" value="Unassembled WGS sequence"/>
</dbReference>
<evidence type="ECO:0000259" key="1">
    <source>
        <dbReference type="Pfam" id="PF16179"/>
    </source>
</evidence>
<dbReference type="STRING" id="8022.A0A060YDY7"/>
<feature type="domain" description="Rel homology dimerisation" evidence="1">
    <location>
        <begin position="22"/>
        <end position="81"/>
    </location>
</feature>
<dbReference type="Pfam" id="PF16179">
    <property type="entry name" value="RHD_dimer"/>
    <property type="match status" value="1"/>
</dbReference>
<protein>
    <recommendedName>
        <fullName evidence="1">Rel homology dimerisation domain-containing protein</fullName>
    </recommendedName>
</protein>
<dbReference type="SUPFAM" id="SSF81296">
    <property type="entry name" value="E set domains"/>
    <property type="match status" value="1"/>
</dbReference>
<dbReference type="PaxDb" id="8022-A0A060YDY7"/>
<name>A0A060YDY7_ONCMY</name>
<organism evidence="2 3">
    <name type="scientific">Oncorhynchus mykiss</name>
    <name type="common">Rainbow trout</name>
    <name type="synonym">Salmo gairdneri</name>
    <dbReference type="NCBI Taxonomy" id="8022"/>
    <lineage>
        <taxon>Eukaryota</taxon>
        <taxon>Metazoa</taxon>
        <taxon>Chordata</taxon>
        <taxon>Craniata</taxon>
        <taxon>Vertebrata</taxon>
        <taxon>Euteleostomi</taxon>
        <taxon>Actinopterygii</taxon>
        <taxon>Neopterygii</taxon>
        <taxon>Teleostei</taxon>
        <taxon>Protacanthopterygii</taxon>
        <taxon>Salmoniformes</taxon>
        <taxon>Salmonidae</taxon>
        <taxon>Salmoninae</taxon>
        <taxon>Oncorhynchus</taxon>
    </lineage>
</organism>
<dbReference type="PANTHER" id="PTHR12533:SF6">
    <property type="entry name" value="NUCLEAR FACTOR OF ACTIVATED T-CELLS, CYTOPLASMIC 3"/>
    <property type="match status" value="1"/>
</dbReference>
<proteinExistence type="predicted"/>
<dbReference type="AlphaFoldDB" id="A0A060YDY7"/>